<reference evidence="3" key="1">
    <citation type="submission" date="2021-03" db="EMBL/GenBank/DDBJ databases">
        <title>Agromyces archimandritus sp. nov., isolated from the cockroach Archimandrita tessellata.</title>
        <authorList>
            <person name="Guzman J."/>
            <person name="Ortuzar M."/>
            <person name="Poehlein A."/>
            <person name="Daniel R."/>
            <person name="Trujillo M."/>
            <person name="Vilcinskas A."/>
        </authorList>
    </citation>
    <scope>NUCLEOTIDE SEQUENCE</scope>
    <source>
        <strain evidence="3">G127AT</strain>
    </source>
</reference>
<dbReference type="Proteomes" id="UP000671914">
    <property type="component" value="Chromosome"/>
</dbReference>
<dbReference type="AlphaFoldDB" id="A0A975INR4"/>
<feature type="region of interest" description="Disordered" evidence="1">
    <location>
        <begin position="33"/>
        <end position="58"/>
    </location>
</feature>
<gene>
    <name evidence="3" type="ORF">G127AT_00750</name>
</gene>
<keyword evidence="2" id="KW-1133">Transmembrane helix</keyword>
<name>A0A975INR4_9MICO</name>
<dbReference type="EMBL" id="CP071696">
    <property type="protein sequence ID" value="QTX04835.1"/>
    <property type="molecule type" value="Genomic_DNA"/>
</dbReference>
<evidence type="ECO:0000256" key="1">
    <source>
        <dbReference type="SAM" id="MobiDB-lite"/>
    </source>
</evidence>
<evidence type="ECO:0000313" key="4">
    <source>
        <dbReference type="Proteomes" id="UP000671914"/>
    </source>
</evidence>
<accession>A0A975INR4</accession>
<sequence length="58" mass="6360">MSDGVAMVLLGVLSVASLIAVIVLSIRQYRSLDDDERRHGHNDKPDTRDDPGDGPDRD</sequence>
<proteinExistence type="predicted"/>
<keyword evidence="4" id="KW-1185">Reference proteome</keyword>
<dbReference type="RefSeq" id="WP_210898850.1">
    <property type="nucleotide sequence ID" value="NZ_CP071696.1"/>
</dbReference>
<dbReference type="KEGG" id="aarc:G127AT_00750"/>
<keyword evidence="2" id="KW-0472">Membrane</keyword>
<evidence type="ECO:0000313" key="3">
    <source>
        <dbReference type="EMBL" id="QTX04835.1"/>
    </source>
</evidence>
<protein>
    <submittedName>
        <fullName evidence="3">Uncharacterized protein</fullName>
    </submittedName>
</protein>
<evidence type="ECO:0000256" key="2">
    <source>
        <dbReference type="SAM" id="Phobius"/>
    </source>
</evidence>
<keyword evidence="2" id="KW-0812">Transmembrane</keyword>
<feature type="transmembrane region" description="Helical" evidence="2">
    <location>
        <begin position="6"/>
        <end position="26"/>
    </location>
</feature>
<organism evidence="3 4">
    <name type="scientific">Agromyces archimandritae</name>
    <dbReference type="NCBI Taxonomy" id="2781962"/>
    <lineage>
        <taxon>Bacteria</taxon>
        <taxon>Bacillati</taxon>
        <taxon>Actinomycetota</taxon>
        <taxon>Actinomycetes</taxon>
        <taxon>Micrococcales</taxon>
        <taxon>Microbacteriaceae</taxon>
        <taxon>Agromyces</taxon>
    </lineage>
</organism>